<dbReference type="PANTHER" id="PTHR43289">
    <property type="entry name" value="MITOGEN-ACTIVATED PROTEIN KINASE KINASE KINASE 20-RELATED"/>
    <property type="match status" value="1"/>
</dbReference>
<comment type="caution">
    <text evidence="10">The sequence shown here is derived from an EMBL/GenBank/DDBJ whole genome shotgun (WGS) entry which is preliminary data.</text>
</comment>
<keyword evidence="2" id="KW-0808">Transferase</keyword>
<evidence type="ECO:0000313" key="11">
    <source>
        <dbReference type="Proteomes" id="UP001199525"/>
    </source>
</evidence>
<dbReference type="Gene3D" id="3.30.200.20">
    <property type="entry name" value="Phosphorylase Kinase, domain 1"/>
    <property type="match status" value="1"/>
</dbReference>
<feature type="binding site" evidence="6">
    <location>
        <position position="43"/>
    </location>
    <ligand>
        <name>ATP</name>
        <dbReference type="ChEBI" id="CHEBI:30616"/>
    </ligand>
</feature>
<evidence type="ECO:0000256" key="5">
    <source>
        <dbReference type="ARBA" id="ARBA00022840"/>
    </source>
</evidence>
<feature type="compositionally biased region" description="Low complexity" evidence="7">
    <location>
        <begin position="368"/>
        <end position="393"/>
    </location>
</feature>
<keyword evidence="11" id="KW-1185">Reference proteome</keyword>
<feature type="region of interest" description="Disordered" evidence="7">
    <location>
        <begin position="368"/>
        <end position="394"/>
    </location>
</feature>
<evidence type="ECO:0000256" key="8">
    <source>
        <dbReference type="SAM" id="Phobius"/>
    </source>
</evidence>
<name>A0ABS8ILW6_9NOSO</name>
<evidence type="ECO:0000256" key="7">
    <source>
        <dbReference type="SAM" id="MobiDB-lite"/>
    </source>
</evidence>
<reference evidence="10 11" key="1">
    <citation type="journal article" date="2021" name="Microorganisms">
        <title>Genome Evolution of Filamentous Cyanobacterium Nostoc Species: From Facultative Symbiosis to Free Living.</title>
        <authorList>
            <person name="Huo D."/>
            <person name="Li H."/>
            <person name="Cai F."/>
            <person name="Guo X."/>
            <person name="Qiao Z."/>
            <person name="Wang W."/>
            <person name="Yu G."/>
            <person name="Li R."/>
        </authorList>
    </citation>
    <scope>NUCLEOTIDE SEQUENCE [LARGE SCALE GENOMIC DNA]</scope>
    <source>
        <strain evidence="10 11">CHAB 5714</strain>
    </source>
</reference>
<dbReference type="InterPro" id="IPR017441">
    <property type="entry name" value="Protein_kinase_ATP_BS"/>
</dbReference>
<accession>A0ABS8ILW6</accession>
<dbReference type="InterPro" id="IPR011009">
    <property type="entry name" value="Kinase-like_dom_sf"/>
</dbReference>
<dbReference type="SMART" id="SM00220">
    <property type="entry name" value="S_TKc"/>
    <property type="match status" value="1"/>
</dbReference>
<feature type="transmembrane region" description="Helical" evidence="8">
    <location>
        <begin position="331"/>
        <end position="352"/>
    </location>
</feature>
<organism evidence="10 11">
    <name type="scientific">Nostoc favosum CHAB5714</name>
    <dbReference type="NCBI Taxonomy" id="2780399"/>
    <lineage>
        <taxon>Bacteria</taxon>
        <taxon>Bacillati</taxon>
        <taxon>Cyanobacteriota</taxon>
        <taxon>Cyanophyceae</taxon>
        <taxon>Nostocales</taxon>
        <taxon>Nostocaceae</taxon>
        <taxon>Nostoc</taxon>
        <taxon>Nostoc favosum</taxon>
    </lineage>
</organism>
<dbReference type="InterPro" id="IPR000719">
    <property type="entry name" value="Prot_kinase_dom"/>
</dbReference>
<dbReference type="SUPFAM" id="SSF48452">
    <property type="entry name" value="TPR-like"/>
    <property type="match status" value="1"/>
</dbReference>
<feature type="domain" description="Protein kinase" evidence="9">
    <location>
        <begin position="14"/>
        <end position="257"/>
    </location>
</feature>
<dbReference type="SUPFAM" id="SSF56112">
    <property type="entry name" value="Protein kinase-like (PK-like)"/>
    <property type="match status" value="1"/>
</dbReference>
<evidence type="ECO:0000256" key="4">
    <source>
        <dbReference type="ARBA" id="ARBA00022777"/>
    </source>
</evidence>
<evidence type="ECO:0000259" key="9">
    <source>
        <dbReference type="PROSITE" id="PS50011"/>
    </source>
</evidence>
<dbReference type="InterPro" id="IPR011990">
    <property type="entry name" value="TPR-like_helical_dom_sf"/>
</dbReference>
<feature type="region of interest" description="Disordered" evidence="7">
    <location>
        <begin position="291"/>
        <end position="324"/>
    </location>
</feature>
<keyword evidence="8" id="KW-1133">Transmembrane helix</keyword>
<dbReference type="RefSeq" id="WP_229490912.1">
    <property type="nucleotide sequence ID" value="NZ_JAIVFQ010000159.1"/>
</dbReference>
<dbReference type="Gene3D" id="1.10.510.10">
    <property type="entry name" value="Transferase(Phosphotransferase) domain 1"/>
    <property type="match status" value="1"/>
</dbReference>
<dbReference type="SMART" id="SM00028">
    <property type="entry name" value="TPR"/>
    <property type="match status" value="4"/>
</dbReference>
<keyword evidence="8" id="KW-0472">Membrane</keyword>
<dbReference type="PROSITE" id="PS00107">
    <property type="entry name" value="PROTEIN_KINASE_ATP"/>
    <property type="match status" value="1"/>
</dbReference>
<keyword evidence="5 6" id="KW-0067">ATP-binding</keyword>
<evidence type="ECO:0000256" key="3">
    <source>
        <dbReference type="ARBA" id="ARBA00022741"/>
    </source>
</evidence>
<dbReference type="PROSITE" id="PS50011">
    <property type="entry name" value="PROTEIN_KINASE_DOM"/>
    <property type="match status" value="1"/>
</dbReference>
<dbReference type="Proteomes" id="UP001199525">
    <property type="component" value="Unassembled WGS sequence"/>
</dbReference>
<dbReference type="CDD" id="cd14014">
    <property type="entry name" value="STKc_PknB_like"/>
    <property type="match status" value="1"/>
</dbReference>
<dbReference type="EC" id="2.7.11.1" evidence="1"/>
<dbReference type="PANTHER" id="PTHR43289:SF6">
    <property type="entry name" value="SERINE_THREONINE-PROTEIN KINASE NEKL-3"/>
    <property type="match status" value="1"/>
</dbReference>
<keyword evidence="8" id="KW-0812">Transmembrane</keyword>
<evidence type="ECO:0000313" key="10">
    <source>
        <dbReference type="EMBL" id="MCC5604806.1"/>
    </source>
</evidence>
<feature type="compositionally biased region" description="Low complexity" evidence="7">
    <location>
        <begin position="303"/>
        <end position="324"/>
    </location>
</feature>
<dbReference type="Pfam" id="PF00069">
    <property type="entry name" value="Pkinase"/>
    <property type="match status" value="1"/>
</dbReference>
<keyword evidence="3 6" id="KW-0547">Nucleotide-binding</keyword>
<dbReference type="GO" id="GO:0016301">
    <property type="term" value="F:kinase activity"/>
    <property type="evidence" value="ECO:0007669"/>
    <property type="project" value="UniProtKB-KW"/>
</dbReference>
<evidence type="ECO:0000256" key="2">
    <source>
        <dbReference type="ARBA" id="ARBA00022679"/>
    </source>
</evidence>
<protein>
    <recommendedName>
        <fullName evidence="1">non-specific serine/threonine protein kinase</fullName>
        <ecNumber evidence="1">2.7.11.1</ecNumber>
    </recommendedName>
</protein>
<evidence type="ECO:0000256" key="6">
    <source>
        <dbReference type="PROSITE-ProRule" id="PRU10141"/>
    </source>
</evidence>
<proteinExistence type="predicted"/>
<dbReference type="EMBL" id="JAIVFQ010000159">
    <property type="protein sequence ID" value="MCC5604806.1"/>
    <property type="molecule type" value="Genomic_DNA"/>
</dbReference>
<keyword evidence="4 10" id="KW-0418">Kinase</keyword>
<gene>
    <name evidence="10" type="ORF">LC586_38130</name>
</gene>
<evidence type="ECO:0000256" key="1">
    <source>
        <dbReference type="ARBA" id="ARBA00012513"/>
    </source>
</evidence>
<sequence>MTEPNRGDRVGGRFVLVRRLGSGAHGETWLADDLESPERVALKLPVAGATDALAREADAMRRFAPEHPGVARVHGIVALGDGRIALAQEHLPGGDLVGLRGRPWHESLPLLRPVLDALAAAHDAGLAHGDLKPANVVRDADGRAKLVDFGVAALVAQPGRPSGSPYTRSPAQWRGEALTPQDDAYGLGALLFELVAGHPPFYPHVTQARVEHEAVPALHAPHPVPPALESLVHRLLAKSPAERPDVRTVQRELESLLATAVASTDDAPARAANDGDASLAAAPPGVAARVALAPPPKPSGAVGAAWQPAPASSASAGRGDARSPARSRVPLVVGSVLALAAIAVVFVLPRWVAEHPLEVGAGDARTRAATTPGASAAAGASGVPATPAAAAGPKPLPTDPAALAELAKAKTGAEEARTKYEQAVKPLVAARAEVWGGADWTRVDGSGKDAERAYRDRDYVAAATAWAVGAELAARVQQARAPALKAALAAGRDGLAQGDSRAARVAYERALAIEPAQKEATAGLARAQNLDRVLALVDEGSNLEKAGQLAGAAEKYREALALDAQTPAATAGLARIASQNRSNAFATAMAQGQKALAAGNRTAARAAFERARALDPGAAEVSDAFAQLDVGDRTAKLAQLRADAEAAERAERWADAVKSYDAALALDPTVLYAQEGRARAVPRAQLAARIDAYLTTPGGLNSAEDRGAARRLLRTAAAVQGAAPQLRAQAERLDAAIVAAETPVRVALASDNLTEVLVYRVGRLGSFERRELELLPGRYTIVGRRAGFRDVRREVDVPPGGAPAPVEIRCTDPI</sequence>
<dbReference type="InterPro" id="IPR019734">
    <property type="entry name" value="TPR_rpt"/>
</dbReference>
<dbReference type="Gene3D" id="1.25.40.10">
    <property type="entry name" value="Tetratricopeptide repeat domain"/>
    <property type="match status" value="2"/>
</dbReference>